<dbReference type="RefSeq" id="WP_027698888.1">
    <property type="nucleotide sequence ID" value="NZ_DF820488.1"/>
</dbReference>
<keyword evidence="1" id="KW-0269">Exonuclease</keyword>
<gene>
    <name evidence="1" type="primary">recD</name>
    <name evidence="1" type="ORF">WOSG25_050940</name>
</gene>
<organism evidence="1 2">
    <name type="scientific">Weissella oryzae (strain DSM 25784 / JCM 18191 / LMG 30913 / SG25)</name>
    <dbReference type="NCBI Taxonomy" id="1329250"/>
    <lineage>
        <taxon>Bacteria</taxon>
        <taxon>Bacillati</taxon>
        <taxon>Bacillota</taxon>
        <taxon>Bacilli</taxon>
        <taxon>Lactobacillales</taxon>
        <taxon>Lactobacillaceae</taxon>
        <taxon>Weissella</taxon>
    </lineage>
</organism>
<evidence type="ECO:0000313" key="1">
    <source>
        <dbReference type="EMBL" id="GAK30822.1"/>
    </source>
</evidence>
<evidence type="ECO:0000313" key="2">
    <source>
        <dbReference type="Proteomes" id="UP000030643"/>
    </source>
</evidence>
<keyword evidence="1" id="KW-0540">Nuclease</keyword>
<proteinExistence type="predicted"/>
<dbReference type="Gene3D" id="3.40.50.300">
    <property type="entry name" value="P-loop containing nucleotide triphosphate hydrolases"/>
    <property type="match status" value="1"/>
</dbReference>
<dbReference type="Proteomes" id="UP000030643">
    <property type="component" value="Unassembled WGS sequence"/>
</dbReference>
<dbReference type="eggNOG" id="COG0507">
    <property type="taxonomic scope" value="Bacteria"/>
</dbReference>
<keyword evidence="2" id="KW-1185">Reference proteome</keyword>
<protein>
    <submittedName>
        <fullName evidence="1">ATP-dependent exoDNAse (Exonuclease V), alpha subunit, RecD</fullName>
    </submittedName>
</protein>
<accession>A0A069CTX5</accession>
<dbReference type="AlphaFoldDB" id="A0A069CTX5"/>
<dbReference type="EMBL" id="DF820488">
    <property type="protein sequence ID" value="GAK30822.1"/>
    <property type="molecule type" value="Genomic_DNA"/>
</dbReference>
<keyword evidence="1" id="KW-0378">Hydrolase</keyword>
<dbReference type="GO" id="GO:0004527">
    <property type="term" value="F:exonuclease activity"/>
    <property type="evidence" value="ECO:0007669"/>
    <property type="project" value="UniProtKB-KW"/>
</dbReference>
<reference evidence="2" key="1">
    <citation type="journal article" date="2014" name="Genome Announc.">
        <title>Draft genome sequence of Weissella oryzae SG25T, isolated from fermented rice grains.</title>
        <authorList>
            <person name="Tanizawa Y."/>
            <person name="Fujisawa T."/>
            <person name="Mochizuki T."/>
            <person name="Kaminuma E."/>
            <person name="Suzuki Y."/>
            <person name="Nakamura Y."/>
            <person name="Tohno M."/>
        </authorList>
    </citation>
    <scope>NUCLEOTIDE SEQUENCE [LARGE SCALE GENOMIC DNA]</scope>
    <source>
        <strain evidence="2">DSM 25784 / JCM 18191 / LMG 30913 / SG25</strain>
    </source>
</reference>
<sequence>MQTAVLTPTHVASTNINQLIDQVRETRFDQDMTANKLQSSNRDDMITVSTLTSWMFRMAADSLEIAQFGRLINNEQQTIPHYDLIVVDESFAANAIALLDVALFALETLTPVILIGDPNQLPAIQNPPQRLFNLLRQANILFDSKQLEIIQRTGSNDIIHFSRAILNNDPNEYKKHYSLPRTTLLPVALLSQDDFLNEDEVEEYLAQRFVEISNNHGLDSILLVPTNEMRRVLAEKIQIKYQLLFPTSQKLRLSADKKITLHTGEIVMVMNLLNWSMIGQLVAQVKILFTCEVQLELKLLTCFLMMKMVNL</sequence>
<dbReference type="InterPro" id="IPR027417">
    <property type="entry name" value="P-loop_NTPase"/>
</dbReference>
<dbReference type="Pfam" id="PF13604">
    <property type="entry name" value="AAA_30"/>
    <property type="match status" value="1"/>
</dbReference>
<name>A0A069CTX5_WEIOS</name>
<dbReference type="STRING" id="1329250.WOSG25_050940"/>
<dbReference type="SUPFAM" id="SSF52540">
    <property type="entry name" value="P-loop containing nucleoside triphosphate hydrolases"/>
    <property type="match status" value="1"/>
</dbReference>